<sequence>MTVLTPSVLVPSNFRLRALQASDVELLAKSDDDRSFFERVVERCDWSDKKIRVLVAEVQRSEDGQKDVVGCAYVGLGYPNYYAPLSEDIGQLYIAHLDIKEPFRRHGYGTAVLASLKEEAQKLGLHVVRAECEKGWRVDFYGRVGFEPVPYKGPRDDYPTDAHQMLELWLKVPEPQQ</sequence>
<evidence type="ECO:0000313" key="2">
    <source>
        <dbReference type="EMBL" id="KAJ0401699.1"/>
    </source>
</evidence>
<protein>
    <recommendedName>
        <fullName evidence="1">N-acetyltransferase domain-containing protein</fullName>
    </recommendedName>
</protein>
<organism evidence="2 3">
    <name type="scientific">Pythium insidiosum</name>
    <name type="common">Pythiosis disease agent</name>
    <dbReference type="NCBI Taxonomy" id="114742"/>
    <lineage>
        <taxon>Eukaryota</taxon>
        <taxon>Sar</taxon>
        <taxon>Stramenopiles</taxon>
        <taxon>Oomycota</taxon>
        <taxon>Peronosporomycetes</taxon>
        <taxon>Pythiales</taxon>
        <taxon>Pythiaceae</taxon>
        <taxon>Pythium</taxon>
    </lineage>
</organism>
<comment type="caution">
    <text evidence="2">The sequence shown here is derived from an EMBL/GenBank/DDBJ whole genome shotgun (WGS) entry which is preliminary data.</text>
</comment>
<dbReference type="CDD" id="cd04301">
    <property type="entry name" value="NAT_SF"/>
    <property type="match status" value="1"/>
</dbReference>
<keyword evidence="3" id="KW-1185">Reference proteome</keyword>
<dbReference type="SUPFAM" id="SSF55729">
    <property type="entry name" value="Acyl-CoA N-acyltransferases (Nat)"/>
    <property type="match status" value="1"/>
</dbReference>
<gene>
    <name evidence="2" type="ORF">P43SY_006149</name>
</gene>
<dbReference type="GO" id="GO:0016747">
    <property type="term" value="F:acyltransferase activity, transferring groups other than amino-acyl groups"/>
    <property type="evidence" value="ECO:0007669"/>
    <property type="project" value="InterPro"/>
</dbReference>
<evidence type="ECO:0000313" key="3">
    <source>
        <dbReference type="Proteomes" id="UP001209570"/>
    </source>
</evidence>
<dbReference type="AlphaFoldDB" id="A0AAD5LHX6"/>
<dbReference type="Pfam" id="PF00583">
    <property type="entry name" value="Acetyltransf_1"/>
    <property type="match status" value="1"/>
</dbReference>
<dbReference type="InterPro" id="IPR000182">
    <property type="entry name" value="GNAT_dom"/>
</dbReference>
<dbReference type="InterPro" id="IPR016181">
    <property type="entry name" value="Acyl_CoA_acyltransferase"/>
</dbReference>
<name>A0AAD5LHX6_PYTIN</name>
<dbReference type="PROSITE" id="PS51186">
    <property type="entry name" value="GNAT"/>
    <property type="match status" value="1"/>
</dbReference>
<evidence type="ECO:0000259" key="1">
    <source>
        <dbReference type="PROSITE" id="PS51186"/>
    </source>
</evidence>
<dbReference type="Proteomes" id="UP001209570">
    <property type="component" value="Unassembled WGS sequence"/>
</dbReference>
<accession>A0AAD5LHX6</accession>
<proteinExistence type="predicted"/>
<reference evidence="2" key="1">
    <citation type="submission" date="2021-12" db="EMBL/GenBank/DDBJ databases">
        <title>Prjna785345.</title>
        <authorList>
            <person name="Rujirawat T."/>
            <person name="Krajaejun T."/>
        </authorList>
    </citation>
    <scope>NUCLEOTIDE SEQUENCE</scope>
    <source>
        <strain evidence="2">Pi057C3</strain>
    </source>
</reference>
<dbReference type="Gene3D" id="3.40.630.30">
    <property type="match status" value="1"/>
</dbReference>
<feature type="domain" description="N-acetyltransferase" evidence="1">
    <location>
        <begin position="14"/>
        <end position="173"/>
    </location>
</feature>
<dbReference type="EMBL" id="JAKCXM010000121">
    <property type="protein sequence ID" value="KAJ0401699.1"/>
    <property type="molecule type" value="Genomic_DNA"/>
</dbReference>